<keyword evidence="3" id="KW-0997">Cell inner membrane</keyword>
<evidence type="ECO:0000256" key="8">
    <source>
        <dbReference type="PROSITE-ProRule" id="PRU00278"/>
    </source>
</evidence>
<evidence type="ECO:0000256" key="1">
    <source>
        <dbReference type="ARBA" id="ARBA00004382"/>
    </source>
</evidence>
<evidence type="ECO:0000256" key="7">
    <source>
        <dbReference type="ARBA" id="ARBA00042775"/>
    </source>
</evidence>
<dbReference type="AlphaFoldDB" id="A0A2N1PP10"/>
<dbReference type="InterPro" id="IPR052029">
    <property type="entry name" value="PpiD_chaperone"/>
</dbReference>
<dbReference type="EMBL" id="PGXC01000008">
    <property type="protein sequence ID" value="PKK90081.1"/>
    <property type="molecule type" value="Genomic_DNA"/>
</dbReference>
<evidence type="ECO:0000256" key="6">
    <source>
        <dbReference type="ARBA" id="ARBA00040743"/>
    </source>
</evidence>
<keyword evidence="9" id="KW-0812">Transmembrane</keyword>
<evidence type="ECO:0000313" key="11">
    <source>
        <dbReference type="EMBL" id="PKK90081.1"/>
    </source>
</evidence>
<evidence type="ECO:0000259" key="10">
    <source>
        <dbReference type="PROSITE" id="PS50198"/>
    </source>
</evidence>
<feature type="transmembrane region" description="Helical" evidence="9">
    <location>
        <begin position="21"/>
        <end position="43"/>
    </location>
</feature>
<comment type="caution">
    <text evidence="11">The sequence shown here is derived from an EMBL/GenBank/DDBJ whole genome shotgun (WGS) entry which is preliminary data.</text>
</comment>
<sequence length="420" mass="47689">MKNNRKDESKMIVIANGSSSVKGVIGSLVFLMTLLTISLTFLFEWPVQAARGFRFPGHALLARTDGGIKITRDDFLDRLRKIAPEVISGEVDENMIRRHLQLYLDEMLLLKEARNKGLHMSESFISFQTEFRRKLLAGKLLRTLDRELFNEPPAREDELNRARTQYEFNINRYQRPMMTRISFIMTPIRDQADKALERLRRGEDFGTVARECSKASNAVKGGEGGYIYPVGSQFRGFSGNGPVPDAVRARAFSLETGETSGLIDGNDGGWYIVRRGDTRPALDVSFDQVRDLLIYKIRHGQKAPKLVRMERVSEKVREIIADAEGYWEEQSSMTIDNRDQRIVRALAAEAEKRGISANEEESSRYVTAATNYLCALLLRELPGNGDAENARKFLENLRKNSGFTIDESVVEDFLKGLRIH</sequence>
<keyword evidence="9" id="KW-1133">Transmembrane helix</keyword>
<dbReference type="Proteomes" id="UP000233256">
    <property type="component" value="Unassembled WGS sequence"/>
</dbReference>
<dbReference type="GO" id="GO:0003755">
    <property type="term" value="F:peptidyl-prolyl cis-trans isomerase activity"/>
    <property type="evidence" value="ECO:0007669"/>
    <property type="project" value="UniProtKB-KW"/>
</dbReference>
<evidence type="ECO:0000256" key="9">
    <source>
        <dbReference type="SAM" id="Phobius"/>
    </source>
</evidence>
<accession>A0A2N1PP10</accession>
<dbReference type="InterPro" id="IPR046357">
    <property type="entry name" value="PPIase_dom_sf"/>
</dbReference>
<evidence type="ECO:0000256" key="2">
    <source>
        <dbReference type="ARBA" id="ARBA00022475"/>
    </source>
</evidence>
<dbReference type="Gene3D" id="3.10.50.40">
    <property type="match status" value="1"/>
</dbReference>
<reference evidence="11 12" key="1">
    <citation type="journal article" date="2017" name="ISME J.">
        <title>Potential for microbial H2 and metal transformations associated with novel bacteria and archaea in deep terrestrial subsurface sediments.</title>
        <authorList>
            <person name="Hernsdorf A.W."/>
            <person name="Amano Y."/>
            <person name="Miyakawa K."/>
            <person name="Ise K."/>
            <person name="Suzuki Y."/>
            <person name="Anantharaman K."/>
            <person name="Probst A."/>
            <person name="Burstein D."/>
            <person name="Thomas B.C."/>
            <person name="Banfield J.F."/>
        </authorList>
    </citation>
    <scope>NUCLEOTIDE SEQUENCE [LARGE SCALE GENOMIC DNA]</scope>
    <source>
        <strain evidence="11">HGW-Wallbacteria-1</strain>
    </source>
</reference>
<keyword evidence="8" id="KW-0697">Rotamase</keyword>
<keyword evidence="5" id="KW-0143">Chaperone</keyword>
<gene>
    <name evidence="11" type="ORF">CVV64_11220</name>
</gene>
<evidence type="ECO:0000313" key="12">
    <source>
        <dbReference type="Proteomes" id="UP000233256"/>
    </source>
</evidence>
<keyword evidence="4 9" id="KW-0472">Membrane</keyword>
<organism evidence="11 12">
    <name type="scientific">Candidatus Wallbacteria bacterium HGW-Wallbacteria-1</name>
    <dbReference type="NCBI Taxonomy" id="2013854"/>
    <lineage>
        <taxon>Bacteria</taxon>
        <taxon>Candidatus Walliibacteriota</taxon>
    </lineage>
</organism>
<dbReference type="Pfam" id="PF13145">
    <property type="entry name" value="Rotamase_2"/>
    <property type="match status" value="1"/>
</dbReference>
<dbReference type="SUPFAM" id="SSF54534">
    <property type="entry name" value="FKBP-like"/>
    <property type="match status" value="1"/>
</dbReference>
<name>A0A2N1PP10_9BACT</name>
<keyword evidence="2" id="KW-1003">Cell membrane</keyword>
<dbReference type="PROSITE" id="PS50198">
    <property type="entry name" value="PPIC_PPIASE_2"/>
    <property type="match status" value="1"/>
</dbReference>
<dbReference type="PANTHER" id="PTHR47529">
    <property type="entry name" value="PEPTIDYL-PROLYL CIS-TRANS ISOMERASE D"/>
    <property type="match status" value="1"/>
</dbReference>
<dbReference type="GO" id="GO:0005886">
    <property type="term" value="C:plasma membrane"/>
    <property type="evidence" value="ECO:0007669"/>
    <property type="project" value="UniProtKB-SubCell"/>
</dbReference>
<evidence type="ECO:0000256" key="4">
    <source>
        <dbReference type="ARBA" id="ARBA00023136"/>
    </source>
</evidence>
<keyword evidence="8" id="KW-0413">Isomerase</keyword>
<dbReference type="InterPro" id="IPR000297">
    <property type="entry name" value="PPIase_PpiC"/>
</dbReference>
<evidence type="ECO:0000256" key="5">
    <source>
        <dbReference type="ARBA" id="ARBA00023186"/>
    </source>
</evidence>
<feature type="domain" description="PpiC" evidence="10">
    <location>
        <begin position="176"/>
        <end position="277"/>
    </location>
</feature>
<proteinExistence type="predicted"/>
<dbReference type="PANTHER" id="PTHR47529:SF1">
    <property type="entry name" value="PERIPLASMIC CHAPERONE PPID"/>
    <property type="match status" value="1"/>
</dbReference>
<evidence type="ECO:0000256" key="3">
    <source>
        <dbReference type="ARBA" id="ARBA00022519"/>
    </source>
</evidence>
<protein>
    <recommendedName>
        <fullName evidence="6">Periplasmic chaperone PpiD</fullName>
    </recommendedName>
    <alternativeName>
        <fullName evidence="7">Periplasmic folding chaperone</fullName>
    </alternativeName>
</protein>
<comment type="subcellular location">
    <subcellularLocation>
        <location evidence="1">Cell inner membrane</location>
        <topology evidence="1">Single-pass type II membrane protein</topology>
        <orientation evidence="1">Periplasmic side</orientation>
    </subcellularLocation>
</comment>